<feature type="compositionally biased region" description="Acidic residues" evidence="3">
    <location>
        <begin position="69"/>
        <end position="86"/>
    </location>
</feature>
<dbReference type="Pfam" id="PF07896">
    <property type="entry name" value="DUF1674"/>
    <property type="match status" value="1"/>
</dbReference>
<feature type="compositionally biased region" description="Basic and acidic residues" evidence="3">
    <location>
        <begin position="45"/>
        <end position="68"/>
    </location>
</feature>
<gene>
    <name evidence="4" type="ORF">ILEXP_LOCUS14427</name>
</gene>
<evidence type="ECO:0000256" key="1">
    <source>
        <dbReference type="ARBA" id="ARBA00005701"/>
    </source>
</evidence>
<reference evidence="4 5" key="1">
    <citation type="submission" date="2024-02" db="EMBL/GenBank/DDBJ databases">
        <authorList>
            <person name="Vignale AGUSTIN F."/>
            <person name="Sosa J E."/>
            <person name="Modenutti C."/>
        </authorList>
    </citation>
    <scope>NUCLEOTIDE SEQUENCE [LARGE SCALE GENOMIC DNA]</scope>
</reference>
<feature type="compositionally biased region" description="Basic and acidic residues" evidence="3">
    <location>
        <begin position="103"/>
        <end position="116"/>
    </location>
</feature>
<dbReference type="PANTHER" id="PTHR28524:SF3">
    <property type="entry name" value="SUCCINATE DEHYDROGENASE ASSEMBLY FACTOR 4, MITOCHONDRIAL"/>
    <property type="match status" value="1"/>
</dbReference>
<dbReference type="PANTHER" id="PTHR28524">
    <property type="entry name" value="SUCCINATE DEHYDROGENASE ASSEMBLY FACTOR 4, MITOCHONDRIAL"/>
    <property type="match status" value="1"/>
</dbReference>
<keyword evidence="5" id="KW-1185">Reference proteome</keyword>
<comment type="similarity">
    <text evidence="1">Belongs to the SDHAF4 family.</text>
</comment>
<dbReference type="AlphaFoldDB" id="A0ABC8RU96"/>
<evidence type="ECO:0000313" key="4">
    <source>
        <dbReference type="EMBL" id="CAK9146574.1"/>
    </source>
</evidence>
<sequence length="116" mass="13146">MAINLRRLFTSIIELSEPPRVSLSYGRPEFCCSTSRLIYSSTQREQTHQENPNKQEGQVLDHQEKLGSEEEDVSNGDVEDADDEDVNKETGEIGGPRGPEPTRFGDWERNGRCSDF</sequence>
<dbReference type="Proteomes" id="UP001642360">
    <property type="component" value="Unassembled WGS sequence"/>
</dbReference>
<name>A0ABC8RU96_9AQUA</name>
<evidence type="ECO:0000256" key="3">
    <source>
        <dbReference type="SAM" id="MobiDB-lite"/>
    </source>
</evidence>
<proteinExistence type="inferred from homology"/>
<dbReference type="EMBL" id="CAUOFW020001591">
    <property type="protein sequence ID" value="CAK9146574.1"/>
    <property type="molecule type" value="Genomic_DNA"/>
</dbReference>
<evidence type="ECO:0000256" key="2">
    <source>
        <dbReference type="ARBA" id="ARBA00022170"/>
    </source>
</evidence>
<dbReference type="InterPro" id="IPR012875">
    <property type="entry name" value="SDHF4"/>
</dbReference>
<feature type="region of interest" description="Disordered" evidence="3">
    <location>
        <begin position="41"/>
        <end position="116"/>
    </location>
</feature>
<organism evidence="4 5">
    <name type="scientific">Ilex paraguariensis</name>
    <name type="common">yerba mate</name>
    <dbReference type="NCBI Taxonomy" id="185542"/>
    <lineage>
        <taxon>Eukaryota</taxon>
        <taxon>Viridiplantae</taxon>
        <taxon>Streptophyta</taxon>
        <taxon>Embryophyta</taxon>
        <taxon>Tracheophyta</taxon>
        <taxon>Spermatophyta</taxon>
        <taxon>Magnoliopsida</taxon>
        <taxon>eudicotyledons</taxon>
        <taxon>Gunneridae</taxon>
        <taxon>Pentapetalae</taxon>
        <taxon>asterids</taxon>
        <taxon>campanulids</taxon>
        <taxon>Aquifoliales</taxon>
        <taxon>Aquifoliaceae</taxon>
        <taxon>Ilex</taxon>
    </lineage>
</organism>
<protein>
    <recommendedName>
        <fullName evidence="2">Succinate dehydrogenase assembly factor 4, mitochondrial</fullName>
    </recommendedName>
</protein>
<comment type="caution">
    <text evidence="4">The sequence shown here is derived from an EMBL/GenBank/DDBJ whole genome shotgun (WGS) entry which is preliminary data.</text>
</comment>
<evidence type="ECO:0000313" key="5">
    <source>
        <dbReference type="Proteomes" id="UP001642360"/>
    </source>
</evidence>
<accession>A0ABC8RU96</accession>